<feature type="region of interest" description="Disordered" evidence="1">
    <location>
        <begin position="138"/>
        <end position="192"/>
    </location>
</feature>
<reference evidence="3" key="3">
    <citation type="submission" date="2020-10" db="EMBL/GenBank/DDBJ databases">
        <authorList>
            <person name="Sedaghatjoo S."/>
        </authorList>
    </citation>
    <scope>NUCLEOTIDE SEQUENCE</scope>
    <source>
        <strain evidence="3">AZH3</strain>
    </source>
</reference>
<name>A0A177V212_9BASI</name>
<gene>
    <name evidence="4" type="ORF">A4X03_0g800</name>
    <name evidence="3" type="ORF">JKIAZH3_G2320</name>
</gene>
<dbReference type="InterPro" id="IPR053002">
    <property type="entry name" value="Metalloproteinase_M10B"/>
</dbReference>
<dbReference type="Pfam" id="PF01419">
    <property type="entry name" value="Jacalin"/>
    <property type="match status" value="1"/>
</dbReference>
<keyword evidence="6" id="KW-1185">Reference proteome</keyword>
<evidence type="ECO:0000313" key="6">
    <source>
        <dbReference type="Proteomes" id="UP000836402"/>
    </source>
</evidence>
<dbReference type="InterPro" id="IPR021917">
    <property type="entry name" value="Unchr_Zn-peptidase-like"/>
</dbReference>
<reference evidence="4" key="2">
    <citation type="journal article" date="2019" name="IMA Fungus">
        <title>Genome sequencing and comparison of five Tilletia species to identify candidate genes for the detection of regulated species infecting wheat.</title>
        <authorList>
            <person name="Nguyen H.D.T."/>
            <person name="Sultana T."/>
            <person name="Kesanakurti P."/>
            <person name="Hambleton S."/>
        </authorList>
    </citation>
    <scope>NUCLEOTIDE SEQUENCE</scope>
    <source>
        <strain evidence="4">DAOMC 238032</strain>
    </source>
</reference>
<dbReference type="PROSITE" id="PS51752">
    <property type="entry name" value="JACALIN_LECTIN"/>
    <property type="match status" value="2"/>
</dbReference>
<protein>
    <recommendedName>
        <fullName evidence="2">Jacalin-type lectin domain-containing protein</fullName>
    </recommendedName>
</protein>
<dbReference type="PANTHER" id="PTHR21054">
    <property type="entry name" value="ZINC METALLOPROTEINASE-RELATED"/>
    <property type="match status" value="1"/>
</dbReference>
<dbReference type="SUPFAM" id="SSF51101">
    <property type="entry name" value="Mannose-binding lectins"/>
    <property type="match status" value="4"/>
</dbReference>
<evidence type="ECO:0000256" key="1">
    <source>
        <dbReference type="SAM" id="MobiDB-lite"/>
    </source>
</evidence>
<feature type="region of interest" description="Disordered" evidence="1">
    <location>
        <begin position="649"/>
        <end position="671"/>
    </location>
</feature>
<dbReference type="InterPro" id="IPR001229">
    <property type="entry name" value="Jacalin-like_lectin_dom"/>
</dbReference>
<dbReference type="Proteomes" id="UP000836402">
    <property type="component" value="Unassembled WGS sequence"/>
</dbReference>
<feature type="domain" description="Jacalin-type lectin" evidence="2">
    <location>
        <begin position="677"/>
        <end position="822"/>
    </location>
</feature>
<evidence type="ECO:0000259" key="2">
    <source>
        <dbReference type="PROSITE" id="PS51752"/>
    </source>
</evidence>
<feature type="compositionally biased region" description="Acidic residues" evidence="1">
    <location>
        <begin position="1538"/>
        <end position="1557"/>
    </location>
</feature>
<dbReference type="Gene3D" id="2.100.10.30">
    <property type="entry name" value="Jacalin-like lectin domain"/>
    <property type="match status" value="4"/>
</dbReference>
<sequence>MGSVSEASEELIRFTNVKPGESIYHRLLLIVGRAGTPDRPVRSIVAHPDPRSGFESIEWQVNQSHFKATVPLREGDNVIRFVPNFGTKDDPHEDDDGPHEVKLPLKYEPQDVPPLRIVILLAKDSPVDIEPTATVSPTAVAPTTTHTPFPEATPMPKMPNTSSNKSEDGPARTVGEQEGPSTGPQPLVDCPPGPIRDKILAGGIKEIQRRVAVQAYCWQAFYAEQMHRHRLGRRSFRLEEHPRSENGEDNTKEPVRLEDLLVVHLVRSDKTRAEFHDANNAQQNKFASNSGAMWDWANEALSKHPTLGKSRAPIAVLTLESHWVVGHRKAPPANRKQQAGLILGHAALGGWSGSPWASILEERQDTQDPNSASLSVGVMGSHWIWSAPSSLSQLTEAFLDETKTDERYVVSDLGEGGTAWETFCVGMGAWLHEAGHALGNPHWPSGIMSRGYNEFSRIFTTTEGYRTRLDKPGERLITPANDDLNCHLHRAEAFRARWHPNFRLPGDLPAPPTLDVSDPASVEAWKSWSSLPPVVYATPKGALFQAAEGNEIVAIEIDIDDKLARLIEFTGRPAGDGAREGEAPVIEYLLDKKTVLDTIIETGAKVQGRKKNVTVCVRAVGTNLCITEVGDFYRDAFARPIEIFADRDGEKPGVGHEPGSGLMAMRAPGPGREVNMRQKETLRAGKWNTALADQVGAQPHLKAITIFADWCLQGLQFEYADDTVQTFGHVESTSDEFADEDRVKHRFTFDETDVGIAKIIVRSGWWIDAIQFVMESGKSTDMVGNLTGGSLSVLVPPEGRSVVGLCGSFDGWIRSIGIFYDFNASTMYDPEVDIDDEEEAAPISENVDVEPGEEWKHPSHLPPLAYATSKGVLFKAAPGYALASLEIEINYDYPSKTIQLQDSDGCCGGREGDAPLTEFLLDEQKVQDIVDDHFTSTKGKRKRKPKKIVVRVEAWGTNGRSTNLADFYRDAFARPIGIFADREGQELEEPGKGDERGPGILAMRVPGRGEDDDIDNAEDDRAHTWTCALADSVGARPRLSAITIFGDWSIRGFRFEYSDGTAQAFGNVSTPNTSGDEQSANEDVVKHRFTFEPETDGEIDKIVVRSGCWIDAIQFVMKNGKSTDMVGNLTGGSLSVLIPPEGTCIVGLYGTCNEWIRSIGILHDTDPSIMDVSSPARVETWKQWANLPSRTYAMSRKPDLETQVPEDYSRDPRFRPIEIFADREGEIYEAGHQRDSGIMVFPAPGVGSELPTEETQQPDGGNKWIIAFADRVGERPSLAAITVFVTADGEWPGVCGLRFGYSDNTTQVVADVSASNVLREGERLVEHRFTFDQTDGGIAKIVIRCGAWMDAIQFVMESGKSTDMVGNLTGGNLSVLVPPEGNRIVGFYGTSREYIRSAGIFYEAAPPTSDVERWSKLPPLVNGTVDKSVCMRDLINSLRAAHAPPVEIFADREGKISVPGRERGPGLMAQRTPGQGREVHVDEMQWEDDVDEWTFAFANHVGERPHLRAITIFVEDAGLSGVRFEYSDNTTQAVGDVSDLDPVEDDRPSEDDDDDDMCDEFGNDYRGRRIEHRFTFEQTDGAIAKIVLRSGCWIDAIQFVMESGKSTDMVGNLDGGSLGELVPPAGKRIVGLYACSEHDVVCALGVYHDA</sequence>
<reference evidence="4" key="1">
    <citation type="submission" date="2016-04" db="EMBL/GenBank/DDBJ databases">
        <authorList>
            <person name="Nguyen H.D."/>
            <person name="Kesanakurti P."/>
            <person name="Cullis J."/>
            <person name="Levesque C.A."/>
            <person name="Hambleton S."/>
        </authorList>
    </citation>
    <scope>NUCLEOTIDE SEQUENCE</scope>
    <source>
        <strain evidence="4">DAOMC 238032</strain>
    </source>
</reference>
<dbReference type="Proteomes" id="UP000077671">
    <property type="component" value="Unassembled WGS sequence"/>
</dbReference>
<feature type="compositionally biased region" description="Low complexity" evidence="1">
    <location>
        <begin position="138"/>
        <end position="150"/>
    </location>
</feature>
<dbReference type="InterPro" id="IPR036404">
    <property type="entry name" value="Jacalin-like_lectin_dom_sf"/>
</dbReference>
<evidence type="ECO:0000313" key="5">
    <source>
        <dbReference type="Proteomes" id="UP000077671"/>
    </source>
</evidence>
<feature type="region of interest" description="Disordered" evidence="1">
    <location>
        <begin position="1533"/>
        <end position="1557"/>
    </location>
</feature>
<dbReference type="EMBL" id="CAJHJG010002202">
    <property type="protein sequence ID" value="CAD6918680.1"/>
    <property type="molecule type" value="Genomic_DNA"/>
</dbReference>
<feature type="domain" description="Jacalin-type lectin" evidence="2">
    <location>
        <begin position="1250"/>
        <end position="1404"/>
    </location>
</feature>
<evidence type="ECO:0000313" key="3">
    <source>
        <dbReference type="EMBL" id="CAD6918680.1"/>
    </source>
</evidence>
<accession>A0A177V212</accession>
<organism evidence="4 5">
    <name type="scientific">Tilletia caries</name>
    <name type="common">wheat bunt fungus</name>
    <dbReference type="NCBI Taxonomy" id="13290"/>
    <lineage>
        <taxon>Eukaryota</taxon>
        <taxon>Fungi</taxon>
        <taxon>Dikarya</taxon>
        <taxon>Basidiomycota</taxon>
        <taxon>Ustilaginomycotina</taxon>
        <taxon>Exobasidiomycetes</taxon>
        <taxon>Tilletiales</taxon>
        <taxon>Tilletiaceae</taxon>
        <taxon>Tilletia</taxon>
    </lineage>
</organism>
<dbReference type="Pfam" id="PF12044">
    <property type="entry name" value="Metallopep"/>
    <property type="match status" value="2"/>
</dbReference>
<proteinExistence type="predicted"/>
<evidence type="ECO:0000313" key="4">
    <source>
        <dbReference type="EMBL" id="KAE8264642.1"/>
    </source>
</evidence>
<comment type="caution">
    <text evidence="4">The sequence shown here is derived from an EMBL/GenBank/DDBJ whole genome shotgun (WGS) entry which is preliminary data.</text>
</comment>
<dbReference type="PANTHER" id="PTHR21054:SF2">
    <property type="entry name" value="MIP04191P"/>
    <property type="match status" value="1"/>
</dbReference>
<dbReference type="EMBL" id="LWDD02000054">
    <property type="protein sequence ID" value="KAE8264642.1"/>
    <property type="molecule type" value="Genomic_DNA"/>
</dbReference>